<keyword evidence="1" id="KW-0812">Transmembrane</keyword>
<proteinExistence type="predicted"/>
<feature type="transmembrane region" description="Helical" evidence="1">
    <location>
        <begin position="74"/>
        <end position="96"/>
    </location>
</feature>
<keyword evidence="1" id="KW-1133">Transmembrane helix</keyword>
<evidence type="ECO:0000256" key="1">
    <source>
        <dbReference type="SAM" id="Phobius"/>
    </source>
</evidence>
<evidence type="ECO:0000313" key="2">
    <source>
        <dbReference type="Proteomes" id="UP000887581"/>
    </source>
</evidence>
<protein>
    <submittedName>
        <fullName evidence="3">Uncharacterized protein</fullName>
    </submittedName>
</protein>
<keyword evidence="2" id="KW-1185">Reference proteome</keyword>
<sequence>MTISKSEKVVVAFDGITSTTTNSDLSNENCLWCHYSSNSGIHNIWPAAAYRPVSWDSYFISDVNKSQISLGNGLAAGITVAIFFAVFLLTFGCRVYSTRIERQFERQQTGQALQNNTVQPEYITPNIWNPNTPREPPPPYEVAIMMPQCRMLPLPSRTLLSSYSTNSDRQTGPS</sequence>
<keyword evidence="1" id="KW-0472">Membrane</keyword>
<dbReference type="WBParaSite" id="sdigi.contig74.g3679.t1">
    <property type="protein sequence ID" value="sdigi.contig74.g3679.t1"/>
    <property type="gene ID" value="sdigi.contig74.g3679"/>
</dbReference>
<reference evidence="3" key="1">
    <citation type="submission" date="2022-11" db="UniProtKB">
        <authorList>
            <consortium name="WormBaseParasite"/>
        </authorList>
    </citation>
    <scope>IDENTIFICATION</scope>
</reference>
<dbReference type="Proteomes" id="UP000887581">
    <property type="component" value="Unplaced"/>
</dbReference>
<accession>A0A915Q6W1</accession>
<dbReference type="AlphaFoldDB" id="A0A915Q6W1"/>
<name>A0A915Q6W1_9BILA</name>
<evidence type="ECO:0000313" key="3">
    <source>
        <dbReference type="WBParaSite" id="sdigi.contig74.g3679.t1"/>
    </source>
</evidence>
<organism evidence="2 3">
    <name type="scientific">Setaria digitata</name>
    <dbReference type="NCBI Taxonomy" id="48799"/>
    <lineage>
        <taxon>Eukaryota</taxon>
        <taxon>Metazoa</taxon>
        <taxon>Ecdysozoa</taxon>
        <taxon>Nematoda</taxon>
        <taxon>Chromadorea</taxon>
        <taxon>Rhabditida</taxon>
        <taxon>Spirurina</taxon>
        <taxon>Spiruromorpha</taxon>
        <taxon>Filarioidea</taxon>
        <taxon>Setariidae</taxon>
        <taxon>Setaria</taxon>
    </lineage>
</organism>